<keyword evidence="3" id="KW-1185">Reference proteome</keyword>
<proteinExistence type="predicted"/>
<dbReference type="Gene3D" id="1.10.260.40">
    <property type="entry name" value="lambda repressor-like DNA-binding domains"/>
    <property type="match status" value="1"/>
</dbReference>
<dbReference type="InterPro" id="IPR010982">
    <property type="entry name" value="Lambda_DNA-bd_dom_sf"/>
</dbReference>
<dbReference type="CDD" id="cd00093">
    <property type="entry name" value="HTH_XRE"/>
    <property type="match status" value="1"/>
</dbReference>
<dbReference type="AlphaFoldDB" id="A0A9E8N601"/>
<evidence type="ECO:0000313" key="2">
    <source>
        <dbReference type="EMBL" id="WAC10465.1"/>
    </source>
</evidence>
<dbReference type="EMBL" id="CP112998">
    <property type="protein sequence ID" value="WAC10465.1"/>
    <property type="molecule type" value="Genomic_DNA"/>
</dbReference>
<dbReference type="InterPro" id="IPR001387">
    <property type="entry name" value="Cro/C1-type_HTH"/>
</dbReference>
<dbReference type="SUPFAM" id="SSF47413">
    <property type="entry name" value="lambda repressor-like DNA-binding domains"/>
    <property type="match status" value="1"/>
</dbReference>
<name>A0A9E8N601_9BACT</name>
<accession>A0A9E8N601</accession>
<organism evidence="2 3">
    <name type="scientific">Dyadobacter pollutisoli</name>
    <dbReference type="NCBI Taxonomy" id="2910158"/>
    <lineage>
        <taxon>Bacteria</taxon>
        <taxon>Pseudomonadati</taxon>
        <taxon>Bacteroidota</taxon>
        <taxon>Cytophagia</taxon>
        <taxon>Cytophagales</taxon>
        <taxon>Spirosomataceae</taxon>
        <taxon>Dyadobacter</taxon>
    </lineage>
</organism>
<dbReference type="RefSeq" id="WP_244824505.1">
    <property type="nucleotide sequence ID" value="NZ_CP112998.1"/>
</dbReference>
<sequence>MENLEYKTESEYDKAMVEIDRLMRKGENNLSDFELGKIRTMALAAQAYELEHYYVEPPRTLEGMIELRMYEMKLKQKDLAKTLGVSGAKLSLILNGKQKPDIPFIKAVHTKLNVPADFILQHI</sequence>
<evidence type="ECO:0000259" key="1">
    <source>
        <dbReference type="PROSITE" id="PS50943"/>
    </source>
</evidence>
<evidence type="ECO:0000313" key="3">
    <source>
        <dbReference type="Proteomes" id="UP001164653"/>
    </source>
</evidence>
<gene>
    <name evidence="2" type="ORF">ON006_22270</name>
</gene>
<dbReference type="SMART" id="SM00530">
    <property type="entry name" value="HTH_XRE"/>
    <property type="match status" value="1"/>
</dbReference>
<protein>
    <submittedName>
        <fullName evidence="2">Helix-turn-helix domain-containing protein</fullName>
    </submittedName>
</protein>
<reference evidence="2" key="1">
    <citation type="submission" date="2022-11" db="EMBL/GenBank/DDBJ databases">
        <title>Dyadobacter pollutisoli sp. nov., isolated from plastic dumped soil.</title>
        <authorList>
            <person name="Kim J.M."/>
            <person name="Kim K.R."/>
            <person name="Lee J.K."/>
            <person name="Hao L."/>
            <person name="Jeon C.O."/>
        </authorList>
    </citation>
    <scope>NUCLEOTIDE SEQUENCE</scope>
    <source>
        <strain evidence="2">U1</strain>
    </source>
</reference>
<dbReference type="Proteomes" id="UP001164653">
    <property type="component" value="Chromosome"/>
</dbReference>
<dbReference type="KEGG" id="dpf:ON006_22270"/>
<dbReference type="PROSITE" id="PS50943">
    <property type="entry name" value="HTH_CROC1"/>
    <property type="match status" value="1"/>
</dbReference>
<dbReference type="Pfam" id="PF01381">
    <property type="entry name" value="HTH_3"/>
    <property type="match status" value="1"/>
</dbReference>
<dbReference type="GO" id="GO:0003677">
    <property type="term" value="F:DNA binding"/>
    <property type="evidence" value="ECO:0007669"/>
    <property type="project" value="InterPro"/>
</dbReference>
<feature type="domain" description="HTH cro/C1-type" evidence="1">
    <location>
        <begin position="71"/>
        <end position="119"/>
    </location>
</feature>